<evidence type="ECO:0000313" key="2">
    <source>
        <dbReference type="Proteomes" id="UP000190539"/>
    </source>
</evidence>
<reference evidence="1 2" key="1">
    <citation type="submission" date="2017-02" db="EMBL/GenBank/DDBJ databases">
        <title>Draft Genome Sequence of Streptomyces tsukubaensis F601, a Producer of the immunosuppressant tacrolimus FK506.</title>
        <authorList>
            <person name="Zong G."/>
            <person name="Zhong C."/>
            <person name="Fu J."/>
            <person name="Qin R."/>
            <person name="Cao G."/>
        </authorList>
    </citation>
    <scope>NUCLEOTIDE SEQUENCE [LARGE SCALE GENOMIC DNA]</scope>
    <source>
        <strain evidence="1 2">F601</strain>
    </source>
</reference>
<dbReference type="Proteomes" id="UP000190539">
    <property type="component" value="Unassembled WGS sequence"/>
</dbReference>
<protein>
    <submittedName>
        <fullName evidence="1">Uncharacterized protein</fullName>
    </submittedName>
</protein>
<dbReference type="EMBL" id="MVFC01000006">
    <property type="protein sequence ID" value="OON80831.1"/>
    <property type="molecule type" value="Genomic_DNA"/>
</dbReference>
<evidence type="ECO:0000313" key="1">
    <source>
        <dbReference type="EMBL" id="OON80831.1"/>
    </source>
</evidence>
<comment type="caution">
    <text evidence="1">The sequence shown here is derived from an EMBL/GenBank/DDBJ whole genome shotgun (WGS) entry which is preliminary data.</text>
</comment>
<organism evidence="1 2">
    <name type="scientific">Streptomyces tsukubensis</name>
    <dbReference type="NCBI Taxonomy" id="83656"/>
    <lineage>
        <taxon>Bacteria</taxon>
        <taxon>Bacillati</taxon>
        <taxon>Actinomycetota</taxon>
        <taxon>Actinomycetes</taxon>
        <taxon>Kitasatosporales</taxon>
        <taxon>Streptomycetaceae</taxon>
        <taxon>Streptomyces</taxon>
    </lineage>
</organism>
<name>A0A1V4ABS8_9ACTN</name>
<gene>
    <name evidence="1" type="ORF">B1H18_10590</name>
</gene>
<keyword evidence="2" id="KW-1185">Reference proteome</keyword>
<sequence length="120" mass="13516">MGRDGGLGLYGGARRCVDGVSVSVAERATVRPSAVSSARVQALAPMGWLMARVVPAARGRYERPRRFRRPWGRDRWAPWVLWVLWVLRVLRFLWVPWGPWALLSPWGLAGLPPQPLPLLP</sequence>
<proteinExistence type="predicted"/>
<accession>A0A1V4ABS8</accession>
<dbReference type="AlphaFoldDB" id="A0A1V4ABS8"/>